<dbReference type="SUPFAM" id="SSF53474">
    <property type="entry name" value="alpha/beta-Hydrolases"/>
    <property type="match status" value="1"/>
</dbReference>
<evidence type="ECO:0000313" key="2">
    <source>
        <dbReference type="Proteomes" id="UP000677054"/>
    </source>
</evidence>
<dbReference type="AlphaFoldDB" id="A0A7R8X9S5"/>
<proteinExistence type="predicted"/>
<dbReference type="EMBL" id="LR899755">
    <property type="protein sequence ID" value="CAD7242248.1"/>
    <property type="molecule type" value="Genomic_DNA"/>
</dbReference>
<dbReference type="PANTHER" id="PTHR13617:SF14">
    <property type="entry name" value="PROTEIN ABHD18"/>
    <property type="match status" value="1"/>
</dbReference>
<dbReference type="Pfam" id="PF09752">
    <property type="entry name" value="ABHD18"/>
    <property type="match status" value="1"/>
</dbReference>
<organism evidence="1">
    <name type="scientific">Darwinula stevensoni</name>
    <dbReference type="NCBI Taxonomy" id="69355"/>
    <lineage>
        <taxon>Eukaryota</taxon>
        <taxon>Metazoa</taxon>
        <taxon>Ecdysozoa</taxon>
        <taxon>Arthropoda</taxon>
        <taxon>Crustacea</taxon>
        <taxon>Oligostraca</taxon>
        <taxon>Ostracoda</taxon>
        <taxon>Podocopa</taxon>
        <taxon>Podocopida</taxon>
        <taxon>Darwinulocopina</taxon>
        <taxon>Darwinuloidea</taxon>
        <taxon>Darwinulidae</taxon>
        <taxon>Darwinula</taxon>
    </lineage>
</organism>
<dbReference type="OrthoDB" id="9987145at2759"/>
<sequence>MSRVDKVYRSIVLTTFFNRGWGKPENLKRIFEFRRHLSDREICKHLISPYHPIHIKKVEKTTDYVLIDGQFTSPFVQYMGDVLPLECHTAHFQLLAPASWPKASKLTPLCIHLAGTGDHFFWRRRTLMARPLLKDSGIASIILENPFYGLRKPAGQVRSSLNNVSDIFLMGGCLMMECHALLHWAERHGFGPLALTGISMGGHMASIAACNWPKPVALVPCLSWSSASGVFTEGVMSDSVNWALLENQYLQEYSYRHELMKMVNPAGSGDSDAAFEAGRHFAQNFPSSLGHIESVSRIIQVEEEKEGKIKVGEKLETQEKPVVEEKKSQERSVLNLLSKMPLVQKTVASPLGGSSLTSGLNLNLRFSASKSKITNMKPERSKTEKDKLHSEALQFMKGIMDECTFLGNFAQPVDPSLIISVIAKDDAYVPRGHLPGLPELWPGMEVRYIDTGHVTAFVFRMDHFRKAILDALEKSADKYYS</sequence>
<evidence type="ECO:0000313" key="1">
    <source>
        <dbReference type="EMBL" id="CAD7242248.1"/>
    </source>
</evidence>
<evidence type="ECO:0008006" key="3">
    <source>
        <dbReference type="Google" id="ProtNLM"/>
    </source>
</evidence>
<name>A0A7R8X9S5_9CRUS</name>
<dbReference type="EMBL" id="CAJPEV010000238">
    <property type="protein sequence ID" value="CAG0882812.1"/>
    <property type="molecule type" value="Genomic_DNA"/>
</dbReference>
<dbReference type="InterPro" id="IPR019149">
    <property type="entry name" value="ABHD18"/>
</dbReference>
<keyword evidence="2" id="KW-1185">Reference proteome</keyword>
<dbReference type="PANTHER" id="PTHR13617">
    <property type="entry name" value="PROTEIN ABHD18"/>
    <property type="match status" value="1"/>
</dbReference>
<dbReference type="Proteomes" id="UP000677054">
    <property type="component" value="Unassembled WGS sequence"/>
</dbReference>
<reference evidence="1" key="1">
    <citation type="submission" date="2020-11" db="EMBL/GenBank/DDBJ databases">
        <authorList>
            <person name="Tran Van P."/>
        </authorList>
    </citation>
    <scope>NUCLEOTIDE SEQUENCE</scope>
</reference>
<accession>A0A7R8X9S5</accession>
<gene>
    <name evidence="1" type="ORF">DSTB1V02_LOCUS2219</name>
</gene>
<protein>
    <recommendedName>
        <fullName evidence="3">Protein ABHD18</fullName>
    </recommendedName>
</protein>
<dbReference type="Gene3D" id="3.40.50.1820">
    <property type="entry name" value="alpha/beta hydrolase"/>
    <property type="match status" value="1"/>
</dbReference>
<dbReference type="InterPro" id="IPR029058">
    <property type="entry name" value="AB_hydrolase_fold"/>
</dbReference>